<dbReference type="EMBL" id="NDHI03003284">
    <property type="protein sequence ID" value="PNJ87707.1"/>
    <property type="molecule type" value="Genomic_DNA"/>
</dbReference>
<dbReference type="InterPro" id="IPR012171">
    <property type="entry name" value="Fatty_acid_desaturase"/>
</dbReference>
<dbReference type="GO" id="GO:0016717">
    <property type="term" value="F:oxidoreductase activity, acting on paired donors, with oxidation of a pair of donors resulting in the reduction of molecular oxygen to two molecules of water"/>
    <property type="evidence" value="ECO:0007669"/>
    <property type="project" value="TreeGrafter"/>
</dbReference>
<comment type="caution">
    <text evidence="1">The sequence shown here is derived from an EMBL/GenBank/DDBJ whole genome shotgun (WGS) entry which is preliminary data.</text>
</comment>
<protein>
    <submittedName>
        <fullName evidence="1">FADS6 isoform 4</fullName>
    </submittedName>
</protein>
<organism evidence="1">
    <name type="scientific">Pongo abelii</name>
    <name type="common">Sumatran orangutan</name>
    <name type="synonym">Pongo pygmaeus abelii</name>
    <dbReference type="NCBI Taxonomy" id="9601"/>
    <lineage>
        <taxon>Eukaryota</taxon>
        <taxon>Metazoa</taxon>
        <taxon>Chordata</taxon>
        <taxon>Craniata</taxon>
        <taxon>Vertebrata</taxon>
        <taxon>Euteleostomi</taxon>
        <taxon>Mammalia</taxon>
        <taxon>Eutheria</taxon>
        <taxon>Euarchontoglires</taxon>
        <taxon>Primates</taxon>
        <taxon>Haplorrhini</taxon>
        <taxon>Catarrhini</taxon>
        <taxon>Hominidae</taxon>
        <taxon>Pongo</taxon>
    </lineage>
</organism>
<evidence type="ECO:0000313" key="1">
    <source>
        <dbReference type="EMBL" id="PNJ87707.1"/>
    </source>
</evidence>
<dbReference type="AlphaFoldDB" id="A0A2J8Y097"/>
<dbReference type="GO" id="GO:0006629">
    <property type="term" value="P:lipid metabolic process"/>
    <property type="evidence" value="ECO:0007669"/>
    <property type="project" value="TreeGrafter"/>
</dbReference>
<dbReference type="PANTHER" id="PTHR19353">
    <property type="entry name" value="FATTY ACID DESATURASE 2"/>
    <property type="match status" value="1"/>
</dbReference>
<reference evidence="1" key="1">
    <citation type="submission" date="2017-12" db="EMBL/GenBank/DDBJ databases">
        <title>High-resolution comparative analysis of great ape genomes.</title>
        <authorList>
            <person name="Pollen A."/>
            <person name="Hastie A."/>
            <person name="Hormozdiari F."/>
            <person name="Dougherty M."/>
            <person name="Liu R."/>
            <person name="Chaisson M."/>
            <person name="Hoppe E."/>
            <person name="Hill C."/>
            <person name="Pang A."/>
            <person name="Hillier L."/>
            <person name="Baker C."/>
            <person name="Armstrong J."/>
            <person name="Shendure J."/>
            <person name="Paten B."/>
            <person name="Wilson R."/>
            <person name="Chao H."/>
            <person name="Schneider V."/>
            <person name="Ventura M."/>
            <person name="Kronenberg Z."/>
            <person name="Murali S."/>
            <person name="Gordon D."/>
            <person name="Cantsilieris S."/>
            <person name="Munson K."/>
            <person name="Nelson B."/>
            <person name="Raja A."/>
            <person name="Underwood J."/>
            <person name="Diekhans M."/>
            <person name="Fiddes I."/>
            <person name="Haussler D."/>
            <person name="Eichler E."/>
        </authorList>
    </citation>
    <scope>NUCLEOTIDE SEQUENCE [LARGE SCALE GENOMIC DNA]</scope>
    <source>
        <strain evidence="1">Susie</strain>
    </source>
</reference>
<dbReference type="GO" id="GO:0016020">
    <property type="term" value="C:membrane"/>
    <property type="evidence" value="ECO:0007669"/>
    <property type="project" value="TreeGrafter"/>
</dbReference>
<dbReference type="PANTHER" id="PTHR19353:SF13">
    <property type="entry name" value="FATTY ACID DESATURASE 6"/>
    <property type="match status" value="1"/>
</dbReference>
<name>A0A2J8Y097_PONAB</name>
<gene>
    <name evidence="1" type="ORF">CR201_G0021340</name>
</gene>
<accession>A0A2J8Y097</accession>
<sequence length="278" mass="30751">MEPTEPMEPARSAPRGGEALLRELEVLMQDVVRTSSWWERHGVDCAILALSLLALPAGVHSLHCRARHARARQDASYLHQRGGPGGLQHVEAALPRPLCLHVPCSFPPPHPTPLVAVERLRKVELGTALRTLALISLGLYSHYWLLLNVSGFKNPSSALGCMFLTRSLLAHAYLHVNIFQHIGLPMFSRDNKPRRIHMMSLGVLNLARLPVLDWAFGHSIISCHVEHHLFPRLSDNMCLKVIEGWAGGAGIKGLLEGGKEDSSAWRGRSHYNPGTFRG</sequence>
<proteinExistence type="predicted"/>